<evidence type="ECO:0000313" key="2">
    <source>
        <dbReference type="Proteomes" id="UP000517916"/>
    </source>
</evidence>
<dbReference type="RefSeq" id="WP_025357333.1">
    <property type="nucleotide sequence ID" value="NZ_BAAABQ010000018.1"/>
</dbReference>
<dbReference type="EMBL" id="JACJID010000007">
    <property type="protein sequence ID" value="MBA8930854.1"/>
    <property type="molecule type" value="Genomic_DNA"/>
</dbReference>
<protein>
    <submittedName>
        <fullName evidence="1">Uncharacterized protein</fullName>
    </submittedName>
</protein>
<comment type="caution">
    <text evidence="1">The sequence shown here is derived from an EMBL/GenBank/DDBJ whole genome shotgun (WGS) entry which is preliminary data.</text>
</comment>
<organism evidence="1 2">
    <name type="scientific">Kutzneria viridogrisea</name>
    <dbReference type="NCBI Taxonomy" id="47990"/>
    <lineage>
        <taxon>Bacteria</taxon>
        <taxon>Bacillati</taxon>
        <taxon>Actinomycetota</taxon>
        <taxon>Actinomycetes</taxon>
        <taxon>Pseudonocardiales</taxon>
        <taxon>Pseudonocardiaceae</taxon>
        <taxon>Kutzneria</taxon>
    </lineage>
</organism>
<gene>
    <name evidence="1" type="ORF">BC739_008101</name>
</gene>
<name>A0ABR6BVC5_9PSEU</name>
<reference evidence="1 2" key="1">
    <citation type="submission" date="2020-08" db="EMBL/GenBank/DDBJ databases">
        <title>Genomic Encyclopedia of Archaeal and Bacterial Type Strains, Phase II (KMG-II): from individual species to whole genera.</title>
        <authorList>
            <person name="Goeker M."/>
        </authorList>
    </citation>
    <scope>NUCLEOTIDE SEQUENCE [LARGE SCALE GENOMIC DNA]</scope>
    <source>
        <strain evidence="1 2">DSM 43850</strain>
    </source>
</reference>
<sequence>MGLFGNRKSREERGREIANKVASGKGFYGRATRAFLGGEDFAKVQESIGAFNSGMEVQALLAAGAPVVPAVLVSITDTGRLVNHDPIAALVVRPAGSDEDLHLEAIVSKLQVPRVGDQVRLVADPRRPGSYLYAGLA</sequence>
<accession>A0ABR6BVC5</accession>
<keyword evidence="2" id="KW-1185">Reference proteome</keyword>
<evidence type="ECO:0000313" key="1">
    <source>
        <dbReference type="EMBL" id="MBA8930854.1"/>
    </source>
</evidence>
<proteinExistence type="predicted"/>
<dbReference type="Proteomes" id="UP000517916">
    <property type="component" value="Unassembled WGS sequence"/>
</dbReference>